<evidence type="ECO:0000313" key="3">
    <source>
        <dbReference type="Proteomes" id="UP000014500"/>
    </source>
</evidence>
<dbReference type="STRING" id="126957.T1JE22"/>
<dbReference type="GO" id="GO:0031267">
    <property type="term" value="F:small GTPase binding"/>
    <property type="evidence" value="ECO:0007669"/>
    <property type="project" value="TreeGrafter"/>
</dbReference>
<dbReference type="PANTHER" id="PTHR47219:SF9">
    <property type="entry name" value="GTPASE ACTIVATING PROTEIN AND CENTROSOME-ASSOCIATED, ISOFORM B"/>
    <property type="match status" value="1"/>
</dbReference>
<dbReference type="InterPro" id="IPR035969">
    <property type="entry name" value="Rab-GAP_TBC_sf"/>
</dbReference>
<dbReference type="InterPro" id="IPR050302">
    <property type="entry name" value="Rab_GAP_TBC_domain"/>
</dbReference>
<feature type="domain" description="Rab-GAP TBC" evidence="1">
    <location>
        <begin position="77"/>
        <end position="302"/>
    </location>
</feature>
<organism evidence="2 3">
    <name type="scientific">Strigamia maritima</name>
    <name type="common">European centipede</name>
    <name type="synonym">Geophilus maritimus</name>
    <dbReference type="NCBI Taxonomy" id="126957"/>
    <lineage>
        <taxon>Eukaryota</taxon>
        <taxon>Metazoa</taxon>
        <taxon>Ecdysozoa</taxon>
        <taxon>Arthropoda</taxon>
        <taxon>Myriapoda</taxon>
        <taxon>Chilopoda</taxon>
        <taxon>Pleurostigmophora</taxon>
        <taxon>Geophilomorpha</taxon>
        <taxon>Linotaeniidae</taxon>
        <taxon>Strigamia</taxon>
    </lineage>
</organism>
<dbReference type="FunFam" id="1.10.8.270:FF:000016">
    <property type="entry name" value="TBC1 domain family member 2A"/>
    <property type="match status" value="1"/>
</dbReference>
<dbReference type="AlphaFoldDB" id="T1JE22"/>
<name>T1JE22_STRMM</name>
<accession>T1JE22</accession>
<dbReference type="Pfam" id="PF00566">
    <property type="entry name" value="RabGAP-TBC"/>
    <property type="match status" value="1"/>
</dbReference>
<dbReference type="HOGENOM" id="CLU_035646_0_0_1"/>
<dbReference type="EnsemblMetazoa" id="SMAR012058-RA">
    <property type="protein sequence ID" value="SMAR012058-PA"/>
    <property type="gene ID" value="SMAR012058"/>
</dbReference>
<reference evidence="3" key="1">
    <citation type="submission" date="2011-05" db="EMBL/GenBank/DDBJ databases">
        <authorList>
            <person name="Richards S.R."/>
            <person name="Qu J."/>
            <person name="Jiang H."/>
            <person name="Jhangiani S.N."/>
            <person name="Agravi P."/>
            <person name="Goodspeed R."/>
            <person name="Gross S."/>
            <person name="Mandapat C."/>
            <person name="Jackson L."/>
            <person name="Mathew T."/>
            <person name="Pu L."/>
            <person name="Thornton R."/>
            <person name="Saada N."/>
            <person name="Wilczek-Boney K.B."/>
            <person name="Lee S."/>
            <person name="Kovar C."/>
            <person name="Wu Y."/>
            <person name="Scherer S.E."/>
            <person name="Worley K.C."/>
            <person name="Muzny D.M."/>
            <person name="Gibbs R."/>
        </authorList>
    </citation>
    <scope>NUCLEOTIDE SEQUENCE</scope>
    <source>
        <strain evidence="3">Brora</strain>
    </source>
</reference>
<dbReference type="GO" id="GO:0005096">
    <property type="term" value="F:GTPase activator activity"/>
    <property type="evidence" value="ECO:0007669"/>
    <property type="project" value="TreeGrafter"/>
</dbReference>
<sequence>MFRLQTRSIPDRVSHFDQYGFAVFKEESGTFDDRSHVYNRSPELSDVVVHNWEKVLNKWNQYINDHEFKLIKLFKQGIPNHLRGRVWRQLLNAEEIKLNSKFEYQITVSALRRQLLQLNISEFNLQRAAYEIGIAKEEDNEAEISLEILNQIILDIERTFPTHIMFMKKTDAGIEGQASLFRLLSVYAIYNARVGYCQGMSYIAAMLLLFVTEEEAFWCLVAMMERPKYLHGYFDAQLQKIQLHAQVFNKILQYRMPDLWDHLIIYNVDPLLFVPPWFMTLFTFLPCWETVLFIWDILLFDGIPAIFRVSLSILELLKPKLLDIPDSCSIIMEVQRLSPKIVNIQVLAPVVWTTSIKKWEISCLNAMLIEKFEEQQCEKYNNEENIPDQIKKPYKKMFDNIKKLFFKPQHGKILKSIENTVPELAPQNYNLSPSHNHLVVK</sequence>
<dbReference type="SMART" id="SM00164">
    <property type="entry name" value="TBC"/>
    <property type="match status" value="1"/>
</dbReference>
<dbReference type="OMA" id="NTEVQDW"/>
<dbReference type="SUPFAM" id="SSF47923">
    <property type="entry name" value="Ypt/Rab-GAP domain of gyp1p"/>
    <property type="match status" value="2"/>
</dbReference>
<dbReference type="Gene3D" id="1.10.472.80">
    <property type="entry name" value="Ypt/Rab-GAP domain of gyp1p, domain 3"/>
    <property type="match status" value="1"/>
</dbReference>
<dbReference type="PANTHER" id="PTHR47219">
    <property type="entry name" value="RAB GTPASE-ACTIVATING PROTEIN 1-LIKE"/>
    <property type="match status" value="1"/>
</dbReference>
<dbReference type="InterPro" id="IPR000195">
    <property type="entry name" value="Rab-GAP-TBC_dom"/>
</dbReference>
<evidence type="ECO:0000313" key="2">
    <source>
        <dbReference type="EnsemblMetazoa" id="SMAR012058-PA"/>
    </source>
</evidence>
<dbReference type="Gene3D" id="1.10.8.270">
    <property type="entry name" value="putative rabgap domain of human tbc1 domain family member 14 like domains"/>
    <property type="match status" value="1"/>
</dbReference>
<dbReference type="PROSITE" id="PS50086">
    <property type="entry name" value="TBC_RABGAP"/>
    <property type="match status" value="1"/>
</dbReference>
<dbReference type="PhylomeDB" id="T1JE22"/>
<dbReference type="Gene3D" id="1.10.10.750">
    <property type="entry name" value="Ypt/Rab-GAP domain of gyp1p, domain 1"/>
    <property type="match status" value="1"/>
</dbReference>
<dbReference type="eggNOG" id="KOG2221">
    <property type="taxonomic scope" value="Eukaryota"/>
</dbReference>
<reference evidence="2" key="2">
    <citation type="submission" date="2015-02" db="UniProtKB">
        <authorList>
            <consortium name="EnsemblMetazoa"/>
        </authorList>
    </citation>
    <scope>IDENTIFICATION</scope>
</reference>
<protein>
    <recommendedName>
        <fullName evidence="1">Rab-GAP TBC domain-containing protein</fullName>
    </recommendedName>
</protein>
<dbReference type="EMBL" id="JH432114">
    <property type="status" value="NOT_ANNOTATED_CDS"/>
    <property type="molecule type" value="Genomic_DNA"/>
</dbReference>
<evidence type="ECO:0000259" key="1">
    <source>
        <dbReference type="PROSITE" id="PS50086"/>
    </source>
</evidence>
<dbReference type="FunFam" id="1.10.472.80:FF:000008">
    <property type="entry name" value="TBC1 domain family member 10A"/>
    <property type="match status" value="1"/>
</dbReference>
<proteinExistence type="predicted"/>
<dbReference type="Proteomes" id="UP000014500">
    <property type="component" value="Unassembled WGS sequence"/>
</dbReference>
<keyword evidence="3" id="KW-1185">Reference proteome</keyword>